<dbReference type="Proteomes" id="UP000269221">
    <property type="component" value="Unassembled WGS sequence"/>
</dbReference>
<reference evidence="2 3" key="1">
    <citation type="submission" date="2018-07" db="EMBL/GenBank/DDBJ databases">
        <title>A high quality draft genome assembly of the barn swallow (H. rustica rustica).</title>
        <authorList>
            <person name="Formenti G."/>
            <person name="Chiara M."/>
            <person name="Poveda L."/>
            <person name="Francoijs K.-J."/>
            <person name="Bonisoli-Alquati A."/>
            <person name="Canova L."/>
            <person name="Gianfranceschi L."/>
            <person name="Horner D.S."/>
            <person name="Saino N."/>
        </authorList>
    </citation>
    <scope>NUCLEOTIDE SEQUENCE [LARGE SCALE GENOMIC DNA]</scope>
    <source>
        <strain evidence="2">Chelidonia</strain>
        <tissue evidence="2">Blood</tissue>
    </source>
</reference>
<dbReference type="AlphaFoldDB" id="A0A3M0JRH1"/>
<dbReference type="InterPro" id="IPR034592">
    <property type="entry name" value="CCDC91"/>
</dbReference>
<feature type="coiled-coil region" evidence="1">
    <location>
        <begin position="365"/>
        <end position="515"/>
    </location>
</feature>
<protein>
    <recommendedName>
        <fullName evidence="4">Coiled-coil domain-containing protein 91</fullName>
    </recommendedName>
</protein>
<gene>
    <name evidence="2" type="ORF">DUI87_20104</name>
</gene>
<dbReference type="GO" id="GO:0005802">
    <property type="term" value="C:trans-Golgi network"/>
    <property type="evidence" value="ECO:0007669"/>
    <property type="project" value="TreeGrafter"/>
</dbReference>
<dbReference type="EMBL" id="QRBI01000131">
    <property type="protein sequence ID" value="RMC02911.1"/>
    <property type="molecule type" value="Genomic_DNA"/>
</dbReference>
<evidence type="ECO:0000256" key="1">
    <source>
        <dbReference type="SAM" id="Coils"/>
    </source>
</evidence>
<dbReference type="PANTHER" id="PTHR35072:SF1">
    <property type="entry name" value="COILED-COIL DOMAIN-CONTAINING PROTEIN 91"/>
    <property type="match status" value="1"/>
</dbReference>
<dbReference type="OrthoDB" id="6146069at2759"/>
<dbReference type="GO" id="GO:0090160">
    <property type="term" value="P:Golgi to lysosome transport"/>
    <property type="evidence" value="ECO:0007669"/>
    <property type="project" value="TreeGrafter"/>
</dbReference>
<dbReference type="STRING" id="333673.A0A3M0JRH1"/>
<dbReference type="PANTHER" id="PTHR35072">
    <property type="entry name" value="COILED-COIL DOMAIN-CONTAINING PROTEIN 91"/>
    <property type="match status" value="1"/>
</dbReference>
<name>A0A3M0JRH1_HIRRU</name>
<organism evidence="2 3">
    <name type="scientific">Hirundo rustica rustica</name>
    <dbReference type="NCBI Taxonomy" id="333673"/>
    <lineage>
        <taxon>Eukaryota</taxon>
        <taxon>Metazoa</taxon>
        <taxon>Chordata</taxon>
        <taxon>Craniata</taxon>
        <taxon>Vertebrata</taxon>
        <taxon>Euteleostomi</taxon>
        <taxon>Archelosauria</taxon>
        <taxon>Archosauria</taxon>
        <taxon>Dinosauria</taxon>
        <taxon>Saurischia</taxon>
        <taxon>Theropoda</taxon>
        <taxon>Coelurosauria</taxon>
        <taxon>Aves</taxon>
        <taxon>Neognathae</taxon>
        <taxon>Neoaves</taxon>
        <taxon>Telluraves</taxon>
        <taxon>Australaves</taxon>
        <taxon>Passeriformes</taxon>
        <taxon>Sylvioidea</taxon>
        <taxon>Hirundinidae</taxon>
        <taxon>Hirundo</taxon>
    </lineage>
</organism>
<evidence type="ECO:0000313" key="3">
    <source>
        <dbReference type="Proteomes" id="UP000269221"/>
    </source>
</evidence>
<evidence type="ECO:0000313" key="2">
    <source>
        <dbReference type="EMBL" id="RMC02911.1"/>
    </source>
</evidence>
<sequence length="530" mass="60423">MDDDDFGGFEAAESYEFGNGEKQTTSPAIAWAAFPTVSEVHRSTDVLLEHSVPSSCLVPSDSFILSSDNLATAIQTGKSVINPAAPEVQTQADIPVASTNIIEDKTLADVETKRTNEPKSCLQQAVANLEIKLCSAEEEKLKIKKESAFMILEEVFCRRLETGLGGIEDSLQVLQERLGVDASTCVTSSHLGHDLEQVTGSEKLEEFIEKHKQELEDMRKAGHEALTIIVEEFKALLQSTVQQQEAAIEKQYILTIEKHSHKCEELLDAQAEMRVKILSREVLSCRVYKAVFSRIGKEAKYVIALSYPSFQLEKYLQLIFDRYVSGLSVDWLSVGGILDDDHWHGSFPEISLTIQSKKMVLKRVYSEHQRLLDILEAEKEVLSEKTEEAMMQQSKKHKEVLDKCLDEERQRSKESLAAAAKAEKEEVQKAVLKAVEEERRNMEKIHAEERKLWEAERDSHREKIAQAVSEAMQEQRKQNQEIVKEALMEEQKRSEKAIEEAVKRTREELMEYIQEQKRVSYQWIMGFIMK</sequence>
<evidence type="ECO:0008006" key="4">
    <source>
        <dbReference type="Google" id="ProtNLM"/>
    </source>
</evidence>
<comment type="caution">
    <text evidence="2">The sequence shown here is derived from an EMBL/GenBank/DDBJ whole genome shotgun (WGS) entry which is preliminary data.</text>
</comment>
<keyword evidence="1" id="KW-0175">Coiled coil</keyword>
<proteinExistence type="predicted"/>
<dbReference type="GO" id="GO:0005829">
    <property type="term" value="C:cytosol"/>
    <property type="evidence" value="ECO:0007669"/>
    <property type="project" value="GOC"/>
</dbReference>
<accession>A0A3M0JRH1</accession>
<keyword evidence="3" id="KW-1185">Reference proteome</keyword>